<evidence type="ECO:0000313" key="5">
    <source>
        <dbReference type="EMBL" id="MBN7827178.1"/>
    </source>
</evidence>
<keyword evidence="3" id="KW-0288">FMN</keyword>
<reference evidence="5" key="1">
    <citation type="submission" date="2021-03" db="EMBL/GenBank/DDBJ databases">
        <title>novel species isolated from a fishpond in China.</title>
        <authorList>
            <person name="Lu H."/>
            <person name="Cai Z."/>
        </authorList>
    </citation>
    <scope>NUCLEOTIDE SEQUENCE</scope>
    <source>
        <strain evidence="5">JCM 30855</strain>
    </source>
</reference>
<dbReference type="PROSITE" id="PS50902">
    <property type="entry name" value="FLAVODOXIN_LIKE"/>
    <property type="match status" value="1"/>
</dbReference>
<protein>
    <submittedName>
        <fullName evidence="5">Flavodoxin family protein</fullName>
    </submittedName>
</protein>
<dbReference type="Gene3D" id="3.40.50.360">
    <property type="match status" value="1"/>
</dbReference>
<dbReference type="GO" id="GO:0010181">
    <property type="term" value="F:FMN binding"/>
    <property type="evidence" value="ECO:0007669"/>
    <property type="project" value="InterPro"/>
</dbReference>
<dbReference type="AlphaFoldDB" id="A0A939DQM9"/>
<dbReference type="GO" id="GO:0009055">
    <property type="term" value="F:electron transfer activity"/>
    <property type="evidence" value="ECO:0007669"/>
    <property type="project" value="InterPro"/>
</dbReference>
<proteinExistence type="predicted"/>
<evidence type="ECO:0000256" key="1">
    <source>
        <dbReference type="ARBA" id="ARBA00001917"/>
    </source>
</evidence>
<dbReference type="InterPro" id="IPR029039">
    <property type="entry name" value="Flavoprotein-like_sf"/>
</dbReference>
<organism evidence="5 6">
    <name type="scientific">Bowmanella dokdonensis</name>
    <dbReference type="NCBI Taxonomy" id="751969"/>
    <lineage>
        <taxon>Bacteria</taxon>
        <taxon>Pseudomonadati</taxon>
        <taxon>Pseudomonadota</taxon>
        <taxon>Gammaproteobacteria</taxon>
        <taxon>Alteromonadales</taxon>
        <taxon>Alteromonadaceae</taxon>
        <taxon>Bowmanella</taxon>
    </lineage>
</organism>
<dbReference type="PROSITE" id="PS00201">
    <property type="entry name" value="FLAVODOXIN"/>
    <property type="match status" value="1"/>
</dbReference>
<dbReference type="RefSeq" id="WP_206575290.1">
    <property type="nucleotide sequence ID" value="NZ_JAFKCV010000014.1"/>
</dbReference>
<feature type="domain" description="Flavodoxin-like" evidence="4">
    <location>
        <begin position="4"/>
        <end position="162"/>
    </location>
</feature>
<dbReference type="GO" id="GO:0003955">
    <property type="term" value="F:NAD(P)H dehydrogenase (quinone) activity"/>
    <property type="evidence" value="ECO:0007669"/>
    <property type="project" value="TreeGrafter"/>
</dbReference>
<comment type="caution">
    <text evidence="5">The sequence shown here is derived from an EMBL/GenBank/DDBJ whole genome shotgun (WGS) entry which is preliminary data.</text>
</comment>
<dbReference type="InterPro" id="IPR008254">
    <property type="entry name" value="Flavodoxin/NO_synth"/>
</dbReference>
<comment type="cofactor">
    <cofactor evidence="1">
        <name>FMN</name>
        <dbReference type="ChEBI" id="CHEBI:58210"/>
    </cofactor>
</comment>
<dbReference type="InterPro" id="IPR005025">
    <property type="entry name" value="FMN_Rdtase-like_dom"/>
</dbReference>
<dbReference type="GO" id="GO:0016020">
    <property type="term" value="C:membrane"/>
    <property type="evidence" value="ECO:0007669"/>
    <property type="project" value="TreeGrafter"/>
</dbReference>
<dbReference type="SUPFAM" id="SSF52218">
    <property type="entry name" value="Flavoproteins"/>
    <property type="match status" value="1"/>
</dbReference>
<dbReference type="PANTHER" id="PTHR30546:SF23">
    <property type="entry name" value="FLAVOPROTEIN-LIKE PROTEIN YCP4-RELATED"/>
    <property type="match status" value="1"/>
</dbReference>
<gene>
    <name evidence="5" type="ORF">J0A66_18245</name>
</gene>
<keyword evidence="2" id="KW-0285">Flavoprotein</keyword>
<dbReference type="InterPro" id="IPR001226">
    <property type="entry name" value="Flavodoxin_CS"/>
</dbReference>
<evidence type="ECO:0000259" key="4">
    <source>
        <dbReference type="PROSITE" id="PS50902"/>
    </source>
</evidence>
<dbReference type="Proteomes" id="UP000664654">
    <property type="component" value="Unassembled WGS sequence"/>
</dbReference>
<accession>A0A939DQM9</accession>
<evidence type="ECO:0000256" key="2">
    <source>
        <dbReference type="ARBA" id="ARBA00022630"/>
    </source>
</evidence>
<dbReference type="Pfam" id="PF03358">
    <property type="entry name" value="FMN_red"/>
    <property type="match status" value="1"/>
</dbReference>
<evidence type="ECO:0000313" key="6">
    <source>
        <dbReference type="Proteomes" id="UP000664654"/>
    </source>
</evidence>
<dbReference type="PANTHER" id="PTHR30546">
    <property type="entry name" value="FLAVODOXIN-RELATED PROTEIN WRBA-RELATED"/>
    <property type="match status" value="1"/>
</dbReference>
<sequence>MLKIGIVYFSHTGTTDKLARAIVRGIAAVGSFSLVSHRISADEIVRGRYTNLDLLEDLAGCEAVVFGSPTYMGNASAQFKAFADATSEIWTGQRWADKLAAGFTCGGAPNGDQSSTLQYFATLASQHGMLWLGLDSAYGYDGRGINRLGSQLGVTAWTANGEVDPADLLTAQYLGTRVARQVLGLRGEYAPAAEPSVWQETAS</sequence>
<keyword evidence="6" id="KW-1185">Reference proteome</keyword>
<name>A0A939DQM9_9ALTE</name>
<dbReference type="EMBL" id="JAFKCV010000014">
    <property type="protein sequence ID" value="MBN7827178.1"/>
    <property type="molecule type" value="Genomic_DNA"/>
</dbReference>
<evidence type="ECO:0000256" key="3">
    <source>
        <dbReference type="ARBA" id="ARBA00022643"/>
    </source>
</evidence>